<reference evidence="2" key="1">
    <citation type="submission" date="2018-12" db="EMBL/GenBank/DDBJ databases">
        <title>Tengunoibacter tsumagoiensis gen. nov., sp. nov., Dictyobacter kobayashii sp. nov., D. alpinus sp. nov., and D. joshuensis sp. nov. and description of Dictyobacteraceae fam. nov. within the order Ktedonobacterales isolated from Tengu-no-mugimeshi.</title>
        <authorList>
            <person name="Wang C.M."/>
            <person name="Zheng Y."/>
            <person name="Sakai Y."/>
            <person name="Toyoda A."/>
            <person name="Minakuchi Y."/>
            <person name="Abe K."/>
            <person name="Yokota A."/>
            <person name="Yabe S."/>
        </authorList>
    </citation>
    <scope>NUCLEOTIDE SEQUENCE [LARGE SCALE GENOMIC DNA]</scope>
    <source>
        <strain evidence="2">Uno3</strain>
    </source>
</reference>
<protein>
    <submittedName>
        <fullName evidence="1">Uncharacterized protein</fullName>
    </submittedName>
</protein>
<accession>A0A401ZUN8</accession>
<comment type="caution">
    <text evidence="1">The sequence shown here is derived from an EMBL/GenBank/DDBJ whole genome shotgun (WGS) entry which is preliminary data.</text>
</comment>
<organism evidence="1 2">
    <name type="scientific">Tengunoibacter tsumagoiensis</name>
    <dbReference type="NCBI Taxonomy" id="2014871"/>
    <lineage>
        <taxon>Bacteria</taxon>
        <taxon>Bacillati</taxon>
        <taxon>Chloroflexota</taxon>
        <taxon>Ktedonobacteria</taxon>
        <taxon>Ktedonobacterales</taxon>
        <taxon>Dictyobacteraceae</taxon>
        <taxon>Tengunoibacter</taxon>
    </lineage>
</organism>
<evidence type="ECO:0000313" key="1">
    <source>
        <dbReference type="EMBL" id="GCE10611.1"/>
    </source>
</evidence>
<keyword evidence="2" id="KW-1185">Reference proteome</keyword>
<sequence length="72" mass="8469">MGIEAMDGLPEWNGTFWQETSDLPYLTFYLMHKKHIMQCQVGKVACLFPQLPLRCVSPSIAQWENRKREQKL</sequence>
<evidence type="ECO:0000313" key="2">
    <source>
        <dbReference type="Proteomes" id="UP000287352"/>
    </source>
</evidence>
<dbReference type="AlphaFoldDB" id="A0A401ZUN8"/>
<dbReference type="EMBL" id="BIFR01000001">
    <property type="protein sequence ID" value="GCE10611.1"/>
    <property type="molecule type" value="Genomic_DNA"/>
</dbReference>
<gene>
    <name evidence="1" type="ORF">KTT_04700</name>
</gene>
<name>A0A401ZUN8_9CHLR</name>
<proteinExistence type="predicted"/>
<dbReference type="Proteomes" id="UP000287352">
    <property type="component" value="Unassembled WGS sequence"/>
</dbReference>